<dbReference type="Gene3D" id="3.10.110.10">
    <property type="entry name" value="Ubiquitin Conjugating Enzyme"/>
    <property type="match status" value="1"/>
</dbReference>
<dbReference type="GO" id="GO:0005737">
    <property type="term" value="C:cytoplasm"/>
    <property type="evidence" value="ECO:0007669"/>
    <property type="project" value="UniProtKB-SubCell"/>
</dbReference>
<dbReference type="InterPro" id="IPR006575">
    <property type="entry name" value="RWD_dom"/>
</dbReference>
<dbReference type="PANTHER" id="PTHR16301:SF25">
    <property type="entry name" value="PROTEIN IMPACT"/>
    <property type="match status" value="1"/>
</dbReference>
<keyword evidence="3" id="KW-0963">Cytoplasm</keyword>
<evidence type="ECO:0000313" key="10">
    <source>
        <dbReference type="Proteomes" id="UP000041254"/>
    </source>
</evidence>
<reference evidence="9 10" key="1">
    <citation type="submission" date="2014-11" db="EMBL/GenBank/DDBJ databases">
        <authorList>
            <person name="Zhu J."/>
            <person name="Qi W."/>
            <person name="Song R."/>
        </authorList>
    </citation>
    <scope>NUCLEOTIDE SEQUENCE [LARGE SCALE GENOMIC DNA]</scope>
</reference>
<dbReference type="SUPFAM" id="SSF54495">
    <property type="entry name" value="UBC-like"/>
    <property type="match status" value="1"/>
</dbReference>
<evidence type="ECO:0000256" key="6">
    <source>
        <dbReference type="ARBA" id="ARBA00023016"/>
    </source>
</evidence>
<evidence type="ECO:0000256" key="2">
    <source>
        <dbReference type="ARBA" id="ARBA00007665"/>
    </source>
</evidence>
<dbReference type="InterPro" id="IPR036956">
    <property type="entry name" value="Impact_N_sf"/>
</dbReference>
<dbReference type="EMBL" id="CDMY01000578">
    <property type="protein sequence ID" value="CEM24072.1"/>
    <property type="molecule type" value="Genomic_DNA"/>
</dbReference>
<organism evidence="9 10">
    <name type="scientific">Vitrella brassicaformis (strain CCMP3155)</name>
    <dbReference type="NCBI Taxonomy" id="1169540"/>
    <lineage>
        <taxon>Eukaryota</taxon>
        <taxon>Sar</taxon>
        <taxon>Alveolata</taxon>
        <taxon>Colpodellida</taxon>
        <taxon>Vitrellaceae</taxon>
        <taxon>Vitrella</taxon>
    </lineage>
</organism>
<dbReference type="Gene3D" id="3.30.230.30">
    <property type="entry name" value="Impact, N-terminal domain"/>
    <property type="match status" value="1"/>
</dbReference>
<proteinExistence type="inferred from homology"/>
<dbReference type="PROSITE" id="PS50908">
    <property type="entry name" value="RWD"/>
    <property type="match status" value="1"/>
</dbReference>
<dbReference type="InterPro" id="IPR001498">
    <property type="entry name" value="Impact_N"/>
</dbReference>
<dbReference type="GO" id="GO:0140469">
    <property type="term" value="P:GCN2-mediated signaling"/>
    <property type="evidence" value="ECO:0007669"/>
    <property type="project" value="TreeGrafter"/>
</dbReference>
<dbReference type="Pfam" id="PF05773">
    <property type="entry name" value="RWD"/>
    <property type="match status" value="1"/>
</dbReference>
<dbReference type="InterPro" id="IPR016135">
    <property type="entry name" value="UBQ-conjugating_enzyme/RWD"/>
</dbReference>
<feature type="region of interest" description="Disordered" evidence="7">
    <location>
        <begin position="114"/>
        <end position="149"/>
    </location>
</feature>
<evidence type="ECO:0000259" key="8">
    <source>
        <dbReference type="PROSITE" id="PS50908"/>
    </source>
</evidence>
<dbReference type="Proteomes" id="UP000041254">
    <property type="component" value="Unassembled WGS sequence"/>
</dbReference>
<feature type="compositionally biased region" description="Low complexity" evidence="7">
    <location>
        <begin position="114"/>
        <end position="125"/>
    </location>
</feature>
<dbReference type="GO" id="GO:0006446">
    <property type="term" value="P:regulation of translational initiation"/>
    <property type="evidence" value="ECO:0007669"/>
    <property type="project" value="TreeGrafter"/>
</dbReference>
<dbReference type="STRING" id="1169540.A0A0G4G690"/>
<dbReference type="InParanoid" id="A0A0G4G690"/>
<dbReference type="InterPro" id="IPR023582">
    <property type="entry name" value="Impact"/>
</dbReference>
<evidence type="ECO:0000313" key="9">
    <source>
        <dbReference type="EMBL" id="CEM24072.1"/>
    </source>
</evidence>
<sequence length="291" mass="32757">MEAAEEVEALKAIYGEENVAWDPADRLLRITTAPHANDCHSFTAAFLIPEAYPRACLDVCEVDAYWLEEYEMDDLNGQACCFMQEEWSREGESVIVYQTVEHIRSVIPVQVLQQQEETSGQQEEQPAATHEPEEPQAPTQATTCREPPDDEQCEIDIVHGDPIIDRKSVFQAHLARVHDTRDVQAVQRALMRNQKIARATHNIMAYRIQTAQGHQLSDHDSDGESAAGGRLQHLLSIVNTSNIMVVVSRWYGGIHLGPDRFKHINNAARELMVKCGVIADEGPPGDKRRRK</sequence>
<evidence type="ECO:0000256" key="1">
    <source>
        <dbReference type="ARBA" id="ARBA00004496"/>
    </source>
</evidence>
<dbReference type="SUPFAM" id="SSF54211">
    <property type="entry name" value="Ribosomal protein S5 domain 2-like"/>
    <property type="match status" value="1"/>
</dbReference>
<comment type="similarity">
    <text evidence="2">Belongs to the IMPACT family.</text>
</comment>
<evidence type="ECO:0000256" key="7">
    <source>
        <dbReference type="SAM" id="MobiDB-lite"/>
    </source>
</evidence>
<evidence type="ECO:0000256" key="3">
    <source>
        <dbReference type="ARBA" id="ARBA00022490"/>
    </source>
</evidence>
<keyword evidence="10" id="KW-1185">Reference proteome</keyword>
<dbReference type="VEuPathDB" id="CryptoDB:Vbra_22010"/>
<protein>
    <recommendedName>
        <fullName evidence="8">RWD domain-containing protein</fullName>
    </recommendedName>
</protein>
<accession>A0A0G4G690</accession>
<evidence type="ECO:0000256" key="4">
    <source>
        <dbReference type="ARBA" id="ARBA00022491"/>
    </source>
</evidence>
<dbReference type="InterPro" id="IPR020568">
    <property type="entry name" value="Ribosomal_Su5_D2-typ_SF"/>
</dbReference>
<dbReference type="PANTHER" id="PTHR16301">
    <property type="entry name" value="IMPACT-RELATED"/>
    <property type="match status" value="1"/>
</dbReference>
<feature type="domain" description="RWD" evidence="8">
    <location>
        <begin position="5"/>
        <end position="110"/>
    </location>
</feature>
<dbReference type="SMART" id="SM00591">
    <property type="entry name" value="RWD"/>
    <property type="match status" value="1"/>
</dbReference>
<dbReference type="AlphaFoldDB" id="A0A0G4G690"/>
<keyword evidence="6" id="KW-0346">Stress response</keyword>
<gene>
    <name evidence="9" type="ORF">Vbra_22010</name>
</gene>
<keyword evidence="5" id="KW-0810">Translation regulation</keyword>
<dbReference type="OMA" id="HANDCHS"/>
<name>A0A0G4G690_VITBC</name>
<evidence type="ECO:0000256" key="5">
    <source>
        <dbReference type="ARBA" id="ARBA00022845"/>
    </source>
</evidence>
<dbReference type="Pfam" id="PF01205">
    <property type="entry name" value="Impact_N"/>
    <property type="match status" value="1"/>
</dbReference>
<dbReference type="OrthoDB" id="69641at2759"/>
<comment type="subcellular location">
    <subcellularLocation>
        <location evidence="1">Cytoplasm</location>
    </subcellularLocation>
</comment>
<keyword evidence="4" id="KW-0678">Repressor</keyword>